<evidence type="ECO:0000313" key="1">
    <source>
        <dbReference type="EMBL" id="GAX06983.1"/>
    </source>
</evidence>
<accession>A0A1Z5IYX7</accession>
<dbReference type="RefSeq" id="WP_225356398.1">
    <property type="nucleotide sequence ID" value="NZ_BCMI01000031.1"/>
</dbReference>
<evidence type="ECO:0000313" key="2">
    <source>
        <dbReference type="Proteomes" id="UP000198414"/>
    </source>
</evidence>
<sequence length="64" mass="7709">MSEAKEMIQFGRYLNFKNAMRYMDIKSYTTLHKMIAKGLKITETPYGVRIDTKDIDEFMKQFKY</sequence>
<protein>
    <recommendedName>
        <fullName evidence="3">DNA-binding protein</fullName>
    </recommendedName>
</protein>
<organism evidence="1 2">
    <name type="scientific">Secundilactobacillus pentosiphilus</name>
    <dbReference type="NCBI Taxonomy" id="1714682"/>
    <lineage>
        <taxon>Bacteria</taxon>
        <taxon>Bacillati</taxon>
        <taxon>Bacillota</taxon>
        <taxon>Bacilli</taxon>
        <taxon>Lactobacillales</taxon>
        <taxon>Lactobacillaceae</taxon>
        <taxon>Secundilactobacillus</taxon>
    </lineage>
</organism>
<gene>
    <name evidence="1" type="ORF">IWT25_02331</name>
</gene>
<dbReference type="EMBL" id="BCMI01000031">
    <property type="protein sequence ID" value="GAX06983.1"/>
    <property type="molecule type" value="Genomic_DNA"/>
</dbReference>
<proteinExistence type="predicted"/>
<dbReference type="Proteomes" id="UP000198414">
    <property type="component" value="Unassembled WGS sequence"/>
</dbReference>
<name>A0A1Z5IYX7_9LACO</name>
<dbReference type="AlphaFoldDB" id="A0A1Z5IYX7"/>
<reference evidence="1 2" key="1">
    <citation type="submission" date="2015-11" db="EMBL/GenBank/DDBJ databases">
        <title>Draft genome sequences of new species of the genus Lactobacillus isolated from orchardgrass silage.</title>
        <authorList>
            <person name="Tohno M."/>
            <person name="Tanizawa Y."/>
            <person name="Arita M."/>
        </authorList>
    </citation>
    <scope>NUCLEOTIDE SEQUENCE [LARGE SCALE GENOMIC DNA]</scope>
    <source>
        <strain evidence="1 2">IWT25</strain>
    </source>
</reference>
<evidence type="ECO:0008006" key="3">
    <source>
        <dbReference type="Google" id="ProtNLM"/>
    </source>
</evidence>
<comment type="caution">
    <text evidence="1">The sequence shown here is derived from an EMBL/GenBank/DDBJ whole genome shotgun (WGS) entry which is preliminary data.</text>
</comment>